<evidence type="ECO:0000256" key="1">
    <source>
        <dbReference type="SAM" id="MobiDB-lite"/>
    </source>
</evidence>
<protein>
    <submittedName>
        <fullName evidence="2">Uncharacterized protein</fullName>
    </submittedName>
</protein>
<accession>A0ABQ3DFN6</accession>
<comment type="caution">
    <text evidence="2">The sequence shown here is derived from an EMBL/GenBank/DDBJ whole genome shotgun (WGS) entry which is preliminary data.</text>
</comment>
<evidence type="ECO:0000313" key="2">
    <source>
        <dbReference type="EMBL" id="GHA86520.1"/>
    </source>
</evidence>
<feature type="region of interest" description="Disordered" evidence="1">
    <location>
        <begin position="34"/>
        <end position="58"/>
    </location>
</feature>
<dbReference type="EMBL" id="BMVO01000001">
    <property type="protein sequence ID" value="GHA86520.1"/>
    <property type="molecule type" value="Genomic_DNA"/>
</dbReference>
<feature type="compositionally biased region" description="Low complexity" evidence="1">
    <location>
        <begin position="48"/>
        <end position="58"/>
    </location>
</feature>
<reference evidence="3" key="1">
    <citation type="journal article" date="2019" name="Int. J. Syst. Evol. Microbiol.">
        <title>The Global Catalogue of Microorganisms (GCM) 10K type strain sequencing project: providing services to taxonomists for standard genome sequencing and annotation.</title>
        <authorList>
            <consortium name="The Broad Institute Genomics Platform"/>
            <consortium name="The Broad Institute Genome Sequencing Center for Infectious Disease"/>
            <person name="Wu L."/>
            <person name="Ma J."/>
        </authorList>
    </citation>
    <scope>NUCLEOTIDE SEQUENCE [LARGE SCALE GENOMIC DNA]</scope>
    <source>
        <strain evidence="3">JCM 4737</strain>
    </source>
</reference>
<gene>
    <name evidence="2" type="ORF">GCM10010346_06410</name>
</gene>
<proteinExistence type="predicted"/>
<sequence length="58" mass="5769">MEREALAGLLTDGTRAATAARAAVLEGGAYTVWDGAPPARSLPESTRAACGTAAAPAR</sequence>
<organism evidence="2 3">
    <name type="scientific">Streptomyces chryseus</name>
    <dbReference type="NCBI Taxonomy" id="68186"/>
    <lineage>
        <taxon>Bacteria</taxon>
        <taxon>Bacillati</taxon>
        <taxon>Actinomycetota</taxon>
        <taxon>Actinomycetes</taxon>
        <taxon>Kitasatosporales</taxon>
        <taxon>Streptomycetaceae</taxon>
        <taxon>Streptomyces</taxon>
    </lineage>
</organism>
<dbReference type="RefSeq" id="WP_170198263.1">
    <property type="nucleotide sequence ID" value="NZ_BMVO01000001.1"/>
</dbReference>
<keyword evidence="3" id="KW-1185">Reference proteome</keyword>
<name>A0ABQ3DFN6_9ACTN</name>
<dbReference type="Proteomes" id="UP000599437">
    <property type="component" value="Unassembled WGS sequence"/>
</dbReference>
<evidence type="ECO:0000313" key="3">
    <source>
        <dbReference type="Proteomes" id="UP000599437"/>
    </source>
</evidence>